<accession>A0A165S6S5</accession>
<dbReference type="InterPro" id="IPR002733">
    <property type="entry name" value="AMMECR1_domain"/>
</dbReference>
<dbReference type="InterPro" id="IPR036071">
    <property type="entry name" value="AMMECR1_dom_sf"/>
</dbReference>
<protein>
    <submittedName>
        <fullName evidence="2">Alport syndrome</fullName>
    </submittedName>
</protein>
<keyword evidence="3" id="KW-1185">Reference proteome</keyword>
<name>A0A165S6S5_9APHY</name>
<dbReference type="Gene3D" id="3.30.700.20">
    <property type="entry name" value="Hypothetical protein ph0010, domain 1"/>
    <property type="match status" value="1"/>
</dbReference>
<dbReference type="PANTHER" id="PTHR13016">
    <property type="entry name" value="AMMECR1 HOMOLOG"/>
    <property type="match status" value="1"/>
</dbReference>
<feature type="domain" description="AMMECR1" evidence="1">
    <location>
        <begin position="13"/>
        <end position="239"/>
    </location>
</feature>
<evidence type="ECO:0000259" key="1">
    <source>
        <dbReference type="PROSITE" id="PS51112"/>
    </source>
</evidence>
<dbReference type="OrthoDB" id="24630at2759"/>
<dbReference type="PANTHER" id="PTHR13016:SF0">
    <property type="entry name" value="AMME SYNDROME CANDIDATE GENE 1 PROTEIN"/>
    <property type="match status" value="1"/>
</dbReference>
<reference evidence="2 3" key="1">
    <citation type="journal article" date="2016" name="Mol. Biol. Evol.">
        <title>Comparative Genomics of Early-Diverging Mushroom-Forming Fungi Provides Insights into the Origins of Lignocellulose Decay Capabilities.</title>
        <authorList>
            <person name="Nagy L.G."/>
            <person name="Riley R."/>
            <person name="Tritt A."/>
            <person name="Adam C."/>
            <person name="Daum C."/>
            <person name="Floudas D."/>
            <person name="Sun H."/>
            <person name="Yadav J.S."/>
            <person name="Pangilinan J."/>
            <person name="Larsson K.H."/>
            <person name="Matsuura K."/>
            <person name="Barry K."/>
            <person name="Labutti K."/>
            <person name="Kuo R."/>
            <person name="Ohm R.A."/>
            <person name="Bhattacharya S.S."/>
            <person name="Shirouzu T."/>
            <person name="Yoshinaga Y."/>
            <person name="Martin F.M."/>
            <person name="Grigoriev I.V."/>
            <person name="Hibbett D.S."/>
        </authorList>
    </citation>
    <scope>NUCLEOTIDE SEQUENCE [LARGE SCALE GENOMIC DNA]</scope>
    <source>
        <strain evidence="2 3">L-15889</strain>
    </source>
</reference>
<proteinExistence type="predicted"/>
<dbReference type="Gene3D" id="3.30.1490.150">
    <property type="entry name" value="Hypothetical protein ph0010, domain 2"/>
    <property type="match status" value="1"/>
</dbReference>
<dbReference type="EMBL" id="KV429045">
    <property type="protein sequence ID" value="KZT71603.1"/>
    <property type="molecule type" value="Genomic_DNA"/>
</dbReference>
<dbReference type="Proteomes" id="UP000076727">
    <property type="component" value="Unassembled WGS sequence"/>
</dbReference>
<dbReference type="SUPFAM" id="SSF143447">
    <property type="entry name" value="AMMECR1-like"/>
    <property type="match status" value="1"/>
</dbReference>
<organism evidence="2 3">
    <name type="scientific">Daedalea quercina L-15889</name>
    <dbReference type="NCBI Taxonomy" id="1314783"/>
    <lineage>
        <taxon>Eukaryota</taxon>
        <taxon>Fungi</taxon>
        <taxon>Dikarya</taxon>
        <taxon>Basidiomycota</taxon>
        <taxon>Agaricomycotina</taxon>
        <taxon>Agaricomycetes</taxon>
        <taxon>Polyporales</taxon>
        <taxon>Fomitopsis</taxon>
    </lineage>
</organism>
<dbReference type="STRING" id="1314783.A0A165S6S5"/>
<gene>
    <name evidence="2" type="ORF">DAEQUDRAFT_114112</name>
</gene>
<dbReference type="InterPro" id="IPR027485">
    <property type="entry name" value="AMMECR1_N"/>
</dbReference>
<evidence type="ECO:0000313" key="2">
    <source>
        <dbReference type="EMBL" id="KZT71603.1"/>
    </source>
</evidence>
<sequence length="246" mass="27565">MALIPPNPAVDLVEDDGTVCTREHCFRCFDALFCALTGHKAIAPAFPDEKYPLFVTWNTRSSRPGRHPKLRGCIGTFEAIPIRAGLAEYALISAFEDHRFRKIEDRELETLECGVSLLTDFEDASSYLDWTIGVHGIRISFPHPSLLPAGSASSSEAPSPYASSISVPTRGTLKHRFSATYLPQIASEQGWDKVETIDSAIRKAGWNGRITEDIRRSVQLRRYQSRKCTVGWEEYVQWRTENGGTM</sequence>
<dbReference type="AlphaFoldDB" id="A0A165S6S5"/>
<dbReference type="Pfam" id="PF01871">
    <property type="entry name" value="AMMECR1"/>
    <property type="match status" value="1"/>
</dbReference>
<evidence type="ECO:0000313" key="3">
    <source>
        <dbReference type="Proteomes" id="UP000076727"/>
    </source>
</evidence>
<dbReference type="InterPro" id="IPR023473">
    <property type="entry name" value="AMMECR1"/>
</dbReference>
<dbReference type="PROSITE" id="PS51112">
    <property type="entry name" value="AMMECR1"/>
    <property type="match status" value="1"/>
</dbReference>